<evidence type="ECO:0000259" key="2">
    <source>
        <dbReference type="Pfam" id="PF20432"/>
    </source>
</evidence>
<evidence type="ECO:0000313" key="4">
    <source>
        <dbReference type="Proteomes" id="UP000604083"/>
    </source>
</evidence>
<name>A0A934RNK4_9BACT</name>
<dbReference type="InterPro" id="IPR024467">
    <property type="entry name" value="Xre/MbcA/ParS-like_toxin-bd"/>
</dbReference>
<proteinExistence type="predicted"/>
<dbReference type="Proteomes" id="UP000604083">
    <property type="component" value="Unassembled WGS sequence"/>
</dbReference>
<keyword evidence="4" id="KW-1185">Reference proteome</keyword>
<evidence type="ECO:0000313" key="3">
    <source>
        <dbReference type="EMBL" id="MBK1832603.1"/>
    </source>
</evidence>
<dbReference type="Pfam" id="PF20432">
    <property type="entry name" value="Xre-like-HTH"/>
    <property type="match status" value="1"/>
</dbReference>
<protein>
    <submittedName>
        <fullName evidence="3">DUF2384 domain-containing protein</fullName>
    </submittedName>
</protein>
<dbReference type="InterPro" id="IPR011979">
    <property type="entry name" value="Antitox_Xre"/>
</dbReference>
<dbReference type="InterPro" id="IPR046847">
    <property type="entry name" value="Xre-like_HTH"/>
</dbReference>
<sequence>MNYFETNVVKGFLPEIQPSGIVAEQPLGHTLPLVELLREGLPFQEFRALQALLAIPEEELGRLLGMSAATLGRRKKAPRLTMAESERVVRFARLFGLAMEVFDNEEETARDWLKTENPGTAGERPLAYADTEFGAREVETLLGRLDHGIY</sequence>
<comment type="caution">
    <text evidence="3">The sequence shown here is derived from an EMBL/GenBank/DDBJ whole genome shotgun (WGS) entry which is preliminary data.</text>
</comment>
<dbReference type="RefSeq" id="WP_200390039.1">
    <property type="nucleotide sequence ID" value="NZ_JAENIO010000002.1"/>
</dbReference>
<evidence type="ECO:0000259" key="1">
    <source>
        <dbReference type="Pfam" id="PF09722"/>
    </source>
</evidence>
<dbReference type="EMBL" id="JAENIO010000002">
    <property type="protein sequence ID" value="MBK1832603.1"/>
    <property type="molecule type" value="Genomic_DNA"/>
</dbReference>
<dbReference type="AlphaFoldDB" id="A0A934RNK4"/>
<reference evidence="3" key="1">
    <citation type="submission" date="2021-01" db="EMBL/GenBank/DDBJ databases">
        <title>Modified the classification status of verrucomicrobia.</title>
        <authorList>
            <person name="Feng X."/>
        </authorList>
    </citation>
    <scope>NUCLEOTIDE SEQUENCE</scope>
    <source>
        <strain evidence="3">KCTC 12986</strain>
    </source>
</reference>
<dbReference type="Pfam" id="PF09722">
    <property type="entry name" value="Xre_MbcA_ParS_C"/>
    <property type="match status" value="1"/>
</dbReference>
<accession>A0A934RNK4</accession>
<dbReference type="NCBIfam" id="TIGR02293">
    <property type="entry name" value="TAS_TIGR02293"/>
    <property type="match status" value="1"/>
</dbReference>
<feature type="domain" description="Antitoxin Xre/MbcA/ParS-like toxin-binding" evidence="1">
    <location>
        <begin position="98"/>
        <end position="148"/>
    </location>
</feature>
<organism evidence="3 4">
    <name type="scientific">Roseibacillus ishigakijimensis</name>
    <dbReference type="NCBI Taxonomy" id="454146"/>
    <lineage>
        <taxon>Bacteria</taxon>
        <taxon>Pseudomonadati</taxon>
        <taxon>Verrucomicrobiota</taxon>
        <taxon>Verrucomicrobiia</taxon>
        <taxon>Verrucomicrobiales</taxon>
        <taxon>Verrucomicrobiaceae</taxon>
        <taxon>Roseibacillus</taxon>
    </lineage>
</organism>
<gene>
    <name evidence="3" type="ORF">JIN78_00905</name>
</gene>
<feature type="domain" description="Antitoxin Xre-like helix-turn-helix" evidence="2">
    <location>
        <begin position="33"/>
        <end position="93"/>
    </location>
</feature>
<dbReference type="GO" id="GO:0003677">
    <property type="term" value="F:DNA binding"/>
    <property type="evidence" value="ECO:0007669"/>
    <property type="project" value="InterPro"/>
</dbReference>